<dbReference type="Proteomes" id="UP001589828">
    <property type="component" value="Unassembled WGS sequence"/>
</dbReference>
<evidence type="ECO:0000259" key="6">
    <source>
        <dbReference type="Pfam" id="PF07291"/>
    </source>
</evidence>
<evidence type="ECO:0000313" key="8">
    <source>
        <dbReference type="Proteomes" id="UP001589828"/>
    </source>
</evidence>
<evidence type="ECO:0000256" key="2">
    <source>
        <dbReference type="ARBA" id="ARBA00022692"/>
    </source>
</evidence>
<reference evidence="7 8" key="1">
    <citation type="submission" date="2024-09" db="EMBL/GenBank/DDBJ databases">
        <authorList>
            <person name="Sun Q."/>
            <person name="Mori K."/>
        </authorList>
    </citation>
    <scope>NUCLEOTIDE SEQUENCE [LARGE SCALE GENOMIC DNA]</scope>
    <source>
        <strain evidence="7 8">NCAIM B.02415</strain>
    </source>
</reference>
<feature type="transmembrane region" description="Helical" evidence="5">
    <location>
        <begin position="75"/>
        <end position="98"/>
    </location>
</feature>
<protein>
    <submittedName>
        <fullName evidence="7">MauE/DoxX family redox-associated membrane protein</fullName>
    </submittedName>
</protein>
<feature type="domain" description="Methylamine utilisation protein MauE" evidence="6">
    <location>
        <begin position="8"/>
        <end position="132"/>
    </location>
</feature>
<gene>
    <name evidence="7" type="ORF">ACFFGT_02875</name>
</gene>
<evidence type="ECO:0000256" key="1">
    <source>
        <dbReference type="ARBA" id="ARBA00004141"/>
    </source>
</evidence>
<keyword evidence="3 5" id="KW-1133">Transmembrane helix</keyword>
<dbReference type="Pfam" id="PF07291">
    <property type="entry name" value="MauE"/>
    <property type="match status" value="1"/>
</dbReference>
<proteinExistence type="predicted"/>
<feature type="transmembrane region" description="Helical" evidence="5">
    <location>
        <begin position="50"/>
        <end position="68"/>
    </location>
</feature>
<sequence>MEKGTDRFLKYAAGLISLLWFYAAVSKLLNFQYFEEAMHKQPLGGSLQTLLIYGLPPVEVLAGILLIVRKTMLPGLYISAVLFLIFTIYTGLILFRFFHHIPCACGGLIEHMGWKFHLGFNITFLALSAASIIIFKRKEAGDI</sequence>
<comment type="caution">
    <text evidence="7">The sequence shown here is derived from an EMBL/GenBank/DDBJ whole genome shotgun (WGS) entry which is preliminary data.</text>
</comment>
<name>A0ABV6L069_9SPHI</name>
<dbReference type="RefSeq" id="WP_377020993.1">
    <property type="nucleotide sequence ID" value="NZ_JBHLTS010000004.1"/>
</dbReference>
<evidence type="ECO:0000256" key="3">
    <source>
        <dbReference type="ARBA" id="ARBA00022989"/>
    </source>
</evidence>
<organism evidence="7 8">
    <name type="scientific">Mucilaginibacter angelicae</name>
    <dbReference type="NCBI Taxonomy" id="869718"/>
    <lineage>
        <taxon>Bacteria</taxon>
        <taxon>Pseudomonadati</taxon>
        <taxon>Bacteroidota</taxon>
        <taxon>Sphingobacteriia</taxon>
        <taxon>Sphingobacteriales</taxon>
        <taxon>Sphingobacteriaceae</taxon>
        <taxon>Mucilaginibacter</taxon>
    </lineage>
</organism>
<feature type="transmembrane region" description="Helical" evidence="5">
    <location>
        <begin position="12"/>
        <end position="30"/>
    </location>
</feature>
<evidence type="ECO:0000256" key="5">
    <source>
        <dbReference type="SAM" id="Phobius"/>
    </source>
</evidence>
<feature type="transmembrane region" description="Helical" evidence="5">
    <location>
        <begin position="118"/>
        <end position="135"/>
    </location>
</feature>
<evidence type="ECO:0000313" key="7">
    <source>
        <dbReference type="EMBL" id="MFC0513120.1"/>
    </source>
</evidence>
<keyword evidence="8" id="KW-1185">Reference proteome</keyword>
<dbReference type="InterPro" id="IPR009908">
    <property type="entry name" value="Methylamine_util_MauE"/>
</dbReference>
<keyword evidence="2 5" id="KW-0812">Transmembrane</keyword>
<accession>A0ABV6L069</accession>
<comment type="subcellular location">
    <subcellularLocation>
        <location evidence="1">Membrane</location>
        <topology evidence="1">Multi-pass membrane protein</topology>
    </subcellularLocation>
</comment>
<evidence type="ECO:0000256" key="4">
    <source>
        <dbReference type="ARBA" id="ARBA00023136"/>
    </source>
</evidence>
<dbReference type="EMBL" id="JBHLTS010000004">
    <property type="protein sequence ID" value="MFC0513120.1"/>
    <property type="molecule type" value="Genomic_DNA"/>
</dbReference>
<keyword evidence="4 5" id="KW-0472">Membrane</keyword>